<sequence length="122" mass="14243">MYVSADDVQKRKAEVTAYAIFAYRQLGIDRKIFEEEWDQEWYSASEDYNDDEPRAALTVEEFYDAIPEHGCYESSILDTNVTDSRPDSGSTPKRDTHDFNTASLRRRLLHELFESSDSDSEW</sequence>
<dbReference type="EMBL" id="LGRX02035483">
    <property type="protein sequence ID" value="KAK3234528.1"/>
    <property type="molecule type" value="Genomic_DNA"/>
</dbReference>
<evidence type="ECO:0000313" key="2">
    <source>
        <dbReference type="EMBL" id="KAK3234528.1"/>
    </source>
</evidence>
<proteinExistence type="predicted"/>
<keyword evidence="3" id="KW-1185">Reference proteome</keyword>
<dbReference type="Proteomes" id="UP001190700">
    <property type="component" value="Unassembled WGS sequence"/>
</dbReference>
<protein>
    <submittedName>
        <fullName evidence="2">Uncharacterized protein</fullName>
    </submittedName>
</protein>
<gene>
    <name evidence="2" type="ORF">CYMTET_55079</name>
</gene>
<accession>A0AAE0BEJ6</accession>
<evidence type="ECO:0000256" key="1">
    <source>
        <dbReference type="SAM" id="MobiDB-lite"/>
    </source>
</evidence>
<evidence type="ECO:0000313" key="3">
    <source>
        <dbReference type="Proteomes" id="UP001190700"/>
    </source>
</evidence>
<organism evidence="2 3">
    <name type="scientific">Cymbomonas tetramitiformis</name>
    <dbReference type="NCBI Taxonomy" id="36881"/>
    <lineage>
        <taxon>Eukaryota</taxon>
        <taxon>Viridiplantae</taxon>
        <taxon>Chlorophyta</taxon>
        <taxon>Pyramimonadophyceae</taxon>
        <taxon>Pyramimonadales</taxon>
        <taxon>Pyramimonadaceae</taxon>
        <taxon>Cymbomonas</taxon>
    </lineage>
</organism>
<comment type="caution">
    <text evidence="2">The sequence shown here is derived from an EMBL/GenBank/DDBJ whole genome shotgun (WGS) entry which is preliminary data.</text>
</comment>
<name>A0AAE0BEJ6_9CHLO</name>
<reference evidence="2 3" key="1">
    <citation type="journal article" date="2015" name="Genome Biol. Evol.">
        <title>Comparative Genomics of a Bacterivorous Green Alga Reveals Evolutionary Causalities and Consequences of Phago-Mixotrophic Mode of Nutrition.</title>
        <authorList>
            <person name="Burns J.A."/>
            <person name="Paasch A."/>
            <person name="Narechania A."/>
            <person name="Kim E."/>
        </authorList>
    </citation>
    <scope>NUCLEOTIDE SEQUENCE [LARGE SCALE GENOMIC DNA]</scope>
    <source>
        <strain evidence="2 3">PLY_AMNH</strain>
    </source>
</reference>
<dbReference type="AlphaFoldDB" id="A0AAE0BEJ6"/>
<feature type="compositionally biased region" description="Polar residues" evidence="1">
    <location>
        <begin position="76"/>
        <end position="91"/>
    </location>
</feature>
<feature type="region of interest" description="Disordered" evidence="1">
    <location>
        <begin position="76"/>
        <end position="99"/>
    </location>
</feature>